<evidence type="ECO:0000313" key="3">
    <source>
        <dbReference type="Proteomes" id="UP000599179"/>
    </source>
</evidence>
<feature type="transmembrane region" description="Helical" evidence="1">
    <location>
        <begin position="6"/>
        <end position="21"/>
    </location>
</feature>
<sequence length="78" mass="8859">MMIELIYAGVAVIFVLLLLYISRKKWGKNTKINYALILAFVLIFLGLFFNSKPEIGYLLLALGAIIAIVERIISRRKS</sequence>
<accession>A0ABQ1SCM1</accession>
<reference evidence="3" key="1">
    <citation type="journal article" date="2019" name="Int. J. Syst. Evol. Microbiol.">
        <title>The Global Catalogue of Microorganisms (GCM) 10K type strain sequencing project: providing services to taxonomists for standard genome sequencing and annotation.</title>
        <authorList>
            <consortium name="The Broad Institute Genomics Platform"/>
            <consortium name="The Broad Institute Genome Sequencing Center for Infectious Disease"/>
            <person name="Wu L."/>
            <person name="Ma J."/>
        </authorList>
    </citation>
    <scope>NUCLEOTIDE SEQUENCE [LARGE SCALE GENOMIC DNA]</scope>
    <source>
        <strain evidence="3">CGMCC 1.12931</strain>
    </source>
</reference>
<evidence type="ECO:0000313" key="2">
    <source>
        <dbReference type="EMBL" id="GGE26862.1"/>
    </source>
</evidence>
<protein>
    <submittedName>
        <fullName evidence="2">Uncharacterized protein</fullName>
    </submittedName>
</protein>
<evidence type="ECO:0000256" key="1">
    <source>
        <dbReference type="SAM" id="Phobius"/>
    </source>
</evidence>
<dbReference type="Proteomes" id="UP000599179">
    <property type="component" value="Unassembled WGS sequence"/>
</dbReference>
<dbReference type="RefSeq" id="WP_188457463.1">
    <property type="nucleotide sequence ID" value="NZ_BMGM01000002.1"/>
</dbReference>
<dbReference type="EMBL" id="BMGM01000002">
    <property type="protein sequence ID" value="GGE26862.1"/>
    <property type="molecule type" value="Genomic_DNA"/>
</dbReference>
<proteinExistence type="predicted"/>
<feature type="transmembrane region" description="Helical" evidence="1">
    <location>
        <begin position="55"/>
        <end position="73"/>
    </location>
</feature>
<keyword evidence="1" id="KW-1133">Transmembrane helix</keyword>
<keyword evidence="3" id="KW-1185">Reference proteome</keyword>
<comment type="caution">
    <text evidence="2">The sequence shown here is derived from an EMBL/GenBank/DDBJ whole genome shotgun (WGS) entry which is preliminary data.</text>
</comment>
<keyword evidence="1" id="KW-0472">Membrane</keyword>
<feature type="transmembrane region" description="Helical" evidence="1">
    <location>
        <begin position="33"/>
        <end position="49"/>
    </location>
</feature>
<keyword evidence="1" id="KW-0812">Transmembrane</keyword>
<name>A0ABQ1SCM1_9FLAO</name>
<organism evidence="2 3">
    <name type="scientific">Psychroflexus planctonicus</name>
    <dbReference type="NCBI Taxonomy" id="1526575"/>
    <lineage>
        <taxon>Bacteria</taxon>
        <taxon>Pseudomonadati</taxon>
        <taxon>Bacteroidota</taxon>
        <taxon>Flavobacteriia</taxon>
        <taxon>Flavobacteriales</taxon>
        <taxon>Flavobacteriaceae</taxon>
        <taxon>Psychroflexus</taxon>
    </lineage>
</organism>
<gene>
    <name evidence="2" type="ORF">GCM10010832_04470</name>
</gene>